<evidence type="ECO:0000313" key="2">
    <source>
        <dbReference type="EMBL" id="PLW49576.1"/>
    </source>
</evidence>
<feature type="compositionally biased region" description="Basic and acidic residues" evidence="1">
    <location>
        <begin position="17"/>
        <end position="34"/>
    </location>
</feature>
<proteinExistence type="predicted"/>
<sequence length="113" mass="12839">MNQENNERSVKRKRRVTLKETNKANRGNTDKAKELRQMEQSHEMNLSLASRISTHHQSNRTVLTRFSGNTNEQNKDNGPQQGQLNVRASVSAISKVRSELIMTAMEETTLADS</sequence>
<protein>
    <submittedName>
        <fullName evidence="2">Uncharacterized protein</fullName>
    </submittedName>
</protein>
<comment type="caution">
    <text evidence="2">The sequence shown here is derived from an EMBL/GenBank/DDBJ whole genome shotgun (WGS) entry which is preliminary data.</text>
</comment>
<dbReference type="Proteomes" id="UP000235392">
    <property type="component" value="Unassembled WGS sequence"/>
</dbReference>
<dbReference type="EMBL" id="PGCI01000015">
    <property type="protein sequence ID" value="PLW49576.1"/>
    <property type="molecule type" value="Genomic_DNA"/>
</dbReference>
<accession>A0A2N5VI41</accession>
<feature type="region of interest" description="Disordered" evidence="1">
    <location>
        <begin position="1"/>
        <end position="34"/>
    </location>
</feature>
<dbReference type="AlphaFoldDB" id="A0A2N5VI41"/>
<evidence type="ECO:0000313" key="3">
    <source>
        <dbReference type="Proteomes" id="UP000235392"/>
    </source>
</evidence>
<gene>
    <name evidence="2" type="ORF">PCASD_02210</name>
</gene>
<evidence type="ECO:0000256" key="1">
    <source>
        <dbReference type="SAM" id="MobiDB-lite"/>
    </source>
</evidence>
<reference evidence="2 3" key="1">
    <citation type="submission" date="2017-11" db="EMBL/GenBank/DDBJ databases">
        <title>De novo assembly and phasing of dikaryotic genomes from two isolates of Puccinia coronata f. sp. avenae, the causal agent of oat crown rust.</title>
        <authorList>
            <person name="Miller M.E."/>
            <person name="Zhang Y."/>
            <person name="Omidvar V."/>
            <person name="Sperschneider J."/>
            <person name="Schwessinger B."/>
            <person name="Raley C."/>
            <person name="Palmer J.M."/>
            <person name="Garnica D."/>
            <person name="Upadhyaya N."/>
            <person name="Rathjen J."/>
            <person name="Taylor J.M."/>
            <person name="Park R.F."/>
            <person name="Dodds P.N."/>
            <person name="Hirsch C.D."/>
            <person name="Kianian S.F."/>
            <person name="Figueroa M."/>
        </authorList>
    </citation>
    <scope>NUCLEOTIDE SEQUENCE [LARGE SCALE GENOMIC DNA]</scope>
    <source>
        <strain evidence="2">12SD80</strain>
    </source>
</reference>
<feature type="region of interest" description="Disordered" evidence="1">
    <location>
        <begin position="65"/>
        <end position="84"/>
    </location>
</feature>
<organism evidence="2 3">
    <name type="scientific">Puccinia coronata f. sp. avenae</name>
    <dbReference type="NCBI Taxonomy" id="200324"/>
    <lineage>
        <taxon>Eukaryota</taxon>
        <taxon>Fungi</taxon>
        <taxon>Dikarya</taxon>
        <taxon>Basidiomycota</taxon>
        <taxon>Pucciniomycotina</taxon>
        <taxon>Pucciniomycetes</taxon>
        <taxon>Pucciniales</taxon>
        <taxon>Pucciniaceae</taxon>
        <taxon>Puccinia</taxon>
    </lineage>
</organism>
<name>A0A2N5VI41_9BASI</name>